<sequence>LAENGYKDINKDGYVETPDGKTISLELVVSNGWIEWMEAAKIIASGLREVGINGNAKLQDYSVLLSMRQNGGFELLRYPAISRLSKTPLTYWNWVSSNRIYTNEITQGNWRSYENKDLFDLIIKFNGAKYRSSNRKESDSTIDTRLLGEMPSIPGWYNGMLVQCSNAYWPNYPTDETP</sequence>
<dbReference type="EMBL" id="QMIF01000274">
    <property type="protein sequence ID" value="TVM25526.1"/>
    <property type="molecule type" value="Genomic_DNA"/>
</dbReference>
<dbReference type="SUPFAM" id="SSF53850">
    <property type="entry name" value="Periplasmic binding protein-like II"/>
    <property type="match status" value="1"/>
</dbReference>
<dbReference type="AlphaFoldDB" id="A0A6P1ZB53"/>
<feature type="non-terminal residue" evidence="1">
    <location>
        <position position="1"/>
    </location>
</feature>
<dbReference type="Gene3D" id="3.40.190.10">
    <property type="entry name" value="Periplasmic binding protein-like II"/>
    <property type="match status" value="1"/>
</dbReference>
<proteinExistence type="predicted"/>
<dbReference type="Proteomes" id="UP000434052">
    <property type="component" value="Unassembled WGS sequence"/>
</dbReference>
<reference evidence="1 2" key="1">
    <citation type="submission" date="2018-06" db="EMBL/GenBank/DDBJ databases">
        <title>Complete genome of Desulfovibrio marinus P48SEP.</title>
        <authorList>
            <person name="Crispim J.S."/>
            <person name="Vidigal P.M.P."/>
            <person name="Silva L.C.F."/>
            <person name="Araujo L.C."/>
            <person name="Laguardia C.N."/>
            <person name="Dias R.S."/>
            <person name="Sousa M.P."/>
            <person name="Paula S.O."/>
            <person name="Silva C."/>
        </authorList>
    </citation>
    <scope>NUCLEOTIDE SEQUENCE [LARGE SCALE GENOMIC DNA]</scope>
    <source>
        <strain evidence="1 2">P48SEP</strain>
    </source>
</reference>
<dbReference type="Gene3D" id="3.10.105.10">
    <property type="entry name" value="Dipeptide-binding Protein, Domain 3"/>
    <property type="match status" value="1"/>
</dbReference>
<protein>
    <submittedName>
        <fullName evidence="1">ABC transporter substrate-binding protein</fullName>
    </submittedName>
</protein>
<comment type="caution">
    <text evidence="1">The sequence shown here is derived from an EMBL/GenBank/DDBJ whole genome shotgun (WGS) entry which is preliminary data.</text>
</comment>
<name>A0A6P1ZB53_9BACT</name>
<dbReference type="RefSeq" id="WP_208738358.1">
    <property type="nucleotide sequence ID" value="NZ_QMIF01000274.1"/>
</dbReference>
<organism evidence="1 2">
    <name type="scientific">Oceanidesulfovibrio marinus</name>
    <dbReference type="NCBI Taxonomy" id="370038"/>
    <lineage>
        <taxon>Bacteria</taxon>
        <taxon>Pseudomonadati</taxon>
        <taxon>Thermodesulfobacteriota</taxon>
        <taxon>Desulfovibrionia</taxon>
        <taxon>Desulfovibrionales</taxon>
        <taxon>Desulfovibrionaceae</taxon>
        <taxon>Oceanidesulfovibrio</taxon>
    </lineage>
</organism>
<evidence type="ECO:0000313" key="1">
    <source>
        <dbReference type="EMBL" id="TVM25526.1"/>
    </source>
</evidence>
<feature type="non-terminal residue" evidence="1">
    <location>
        <position position="178"/>
    </location>
</feature>
<gene>
    <name evidence="1" type="ORF">DQK91_23110</name>
</gene>
<accession>A0A6P1ZB53</accession>
<evidence type="ECO:0000313" key="2">
    <source>
        <dbReference type="Proteomes" id="UP000434052"/>
    </source>
</evidence>